<evidence type="ECO:0000313" key="1">
    <source>
        <dbReference type="EMBL" id="GGJ92843.1"/>
    </source>
</evidence>
<dbReference type="RefSeq" id="WP_188632412.1">
    <property type="nucleotide sequence ID" value="NZ_BMNQ01000014.1"/>
</dbReference>
<protein>
    <submittedName>
        <fullName evidence="1">Uncharacterized protein</fullName>
    </submittedName>
</protein>
<reference evidence="1" key="1">
    <citation type="journal article" date="2014" name="Int. J. Syst. Evol. Microbiol.">
        <title>Complete genome sequence of Corynebacterium casei LMG S-19264T (=DSM 44701T), isolated from a smear-ripened cheese.</title>
        <authorList>
            <consortium name="US DOE Joint Genome Institute (JGI-PGF)"/>
            <person name="Walter F."/>
            <person name="Albersmeier A."/>
            <person name="Kalinowski J."/>
            <person name="Ruckert C."/>
        </authorList>
    </citation>
    <scope>NUCLEOTIDE SEQUENCE</scope>
    <source>
        <strain evidence="1">JCM 12580</strain>
    </source>
</reference>
<comment type="caution">
    <text evidence="1">The sequence shown here is derived from an EMBL/GenBank/DDBJ whole genome shotgun (WGS) entry which is preliminary data.</text>
</comment>
<dbReference type="AlphaFoldDB" id="A0A917PUS6"/>
<sequence>MKKSKEEACGKENAALPRLIAAEGRFFCGVFTLRIPTGVSVFFLR</sequence>
<proteinExistence type="predicted"/>
<evidence type="ECO:0000313" key="2">
    <source>
        <dbReference type="Proteomes" id="UP000658382"/>
    </source>
</evidence>
<reference evidence="1" key="2">
    <citation type="submission" date="2020-09" db="EMBL/GenBank/DDBJ databases">
        <authorList>
            <person name="Sun Q."/>
            <person name="Ohkuma M."/>
        </authorList>
    </citation>
    <scope>NUCLEOTIDE SEQUENCE</scope>
    <source>
        <strain evidence="1">JCM 12580</strain>
    </source>
</reference>
<keyword evidence="2" id="KW-1185">Reference proteome</keyword>
<name>A0A917PUS6_9BACI</name>
<organism evidence="1 2">
    <name type="scientific">Lentibacillus kapialis</name>
    <dbReference type="NCBI Taxonomy" id="340214"/>
    <lineage>
        <taxon>Bacteria</taxon>
        <taxon>Bacillati</taxon>
        <taxon>Bacillota</taxon>
        <taxon>Bacilli</taxon>
        <taxon>Bacillales</taxon>
        <taxon>Bacillaceae</taxon>
        <taxon>Lentibacillus</taxon>
    </lineage>
</organism>
<gene>
    <name evidence="1" type="ORF">GCM10007063_14280</name>
</gene>
<accession>A0A917PUS6</accession>
<dbReference type="EMBL" id="BMNQ01000014">
    <property type="protein sequence ID" value="GGJ92843.1"/>
    <property type="molecule type" value="Genomic_DNA"/>
</dbReference>
<dbReference type="Proteomes" id="UP000658382">
    <property type="component" value="Unassembled WGS sequence"/>
</dbReference>